<dbReference type="eggNOG" id="COG1040">
    <property type="taxonomic scope" value="Bacteria"/>
</dbReference>
<dbReference type="PANTHER" id="PTHR47505">
    <property type="entry name" value="DNA UTILIZATION PROTEIN YHGH"/>
    <property type="match status" value="1"/>
</dbReference>
<gene>
    <name evidence="2" type="ordered locus">Snas_1852</name>
</gene>
<dbReference type="OrthoDB" id="5244859at2"/>
<evidence type="ECO:0000256" key="1">
    <source>
        <dbReference type="ARBA" id="ARBA00008007"/>
    </source>
</evidence>
<dbReference type="CDD" id="cd06223">
    <property type="entry name" value="PRTases_typeI"/>
    <property type="match status" value="1"/>
</dbReference>
<dbReference type="KEGG" id="sna:Snas_1852"/>
<dbReference type="Proteomes" id="UP000000844">
    <property type="component" value="Chromosome"/>
</dbReference>
<dbReference type="PANTHER" id="PTHR47505:SF1">
    <property type="entry name" value="DNA UTILIZATION PROTEIN YHGH"/>
    <property type="match status" value="1"/>
</dbReference>
<proteinExistence type="inferred from homology"/>
<dbReference type="RefSeq" id="WP_013017119.1">
    <property type="nucleotide sequence ID" value="NC_013947.1"/>
</dbReference>
<dbReference type="SUPFAM" id="SSF53271">
    <property type="entry name" value="PRTase-like"/>
    <property type="match status" value="1"/>
</dbReference>
<dbReference type="AlphaFoldDB" id="D3PYI1"/>
<dbReference type="InterPro" id="IPR000836">
    <property type="entry name" value="PRTase_dom"/>
</dbReference>
<keyword evidence="2" id="KW-0808">Transferase</keyword>
<dbReference type="HOGENOM" id="CLU_054549_3_1_11"/>
<keyword evidence="2" id="KW-0328">Glycosyltransferase</keyword>
<comment type="similarity">
    <text evidence="1">Belongs to the ComF/GntX family.</text>
</comment>
<dbReference type="Gene3D" id="3.40.50.2020">
    <property type="match status" value="1"/>
</dbReference>
<reference evidence="2 3" key="1">
    <citation type="journal article" date="2009" name="Stand. Genomic Sci.">
        <title>Complete genome sequence of Stackebrandtia nassauensis type strain (LLR-40K-21).</title>
        <authorList>
            <person name="Munk C."/>
            <person name="Lapidus A."/>
            <person name="Copeland A."/>
            <person name="Jando M."/>
            <person name="Mayilraj S."/>
            <person name="Glavina Del Rio T."/>
            <person name="Nolan M."/>
            <person name="Chen F."/>
            <person name="Lucas S."/>
            <person name="Tice H."/>
            <person name="Cheng J.F."/>
            <person name="Han C."/>
            <person name="Detter J.C."/>
            <person name="Bruce D."/>
            <person name="Goodwin L."/>
            <person name="Chain P."/>
            <person name="Pitluck S."/>
            <person name="Goker M."/>
            <person name="Ovchinikova G."/>
            <person name="Pati A."/>
            <person name="Ivanova N."/>
            <person name="Mavromatis K."/>
            <person name="Chen A."/>
            <person name="Palaniappan K."/>
            <person name="Land M."/>
            <person name="Hauser L."/>
            <person name="Chang Y.J."/>
            <person name="Jeffries C.D."/>
            <person name="Bristow J."/>
            <person name="Eisen J.A."/>
            <person name="Markowitz V."/>
            <person name="Hugenholtz P."/>
            <person name="Kyrpides N.C."/>
            <person name="Klenk H.P."/>
        </authorList>
    </citation>
    <scope>NUCLEOTIDE SEQUENCE [LARGE SCALE GENOMIC DNA]</scope>
    <source>
        <strain evidence="3">DSM 44728 / CIP 108903 / NRRL B-16338 / NBRC 102104 / LLR-40K-21</strain>
    </source>
</reference>
<evidence type="ECO:0000313" key="3">
    <source>
        <dbReference type="Proteomes" id="UP000000844"/>
    </source>
</evidence>
<name>D3PYI1_STANL</name>
<dbReference type="InterPro" id="IPR051910">
    <property type="entry name" value="ComF/GntX_DNA_util-trans"/>
</dbReference>
<dbReference type="EMBL" id="CP001778">
    <property type="protein sequence ID" value="ADD41548.1"/>
    <property type="molecule type" value="Genomic_DNA"/>
</dbReference>
<protein>
    <submittedName>
        <fullName evidence="2">Phosphoribosyltransferase</fullName>
    </submittedName>
</protein>
<organism evidence="2 3">
    <name type="scientific">Stackebrandtia nassauensis (strain DSM 44728 / CIP 108903 / NRRL B-16338 / NBRC 102104 / LLR-40K-21)</name>
    <dbReference type="NCBI Taxonomy" id="446470"/>
    <lineage>
        <taxon>Bacteria</taxon>
        <taxon>Bacillati</taxon>
        <taxon>Actinomycetota</taxon>
        <taxon>Actinomycetes</taxon>
        <taxon>Glycomycetales</taxon>
        <taxon>Glycomycetaceae</taxon>
        <taxon>Stackebrandtia</taxon>
    </lineage>
</organism>
<sequence>MPIHATPALEALHRLRDLVAPRDCGGCGAVVVPGRSLCPGCLRLLDSLAPVAAEPGSGGPPVTAAGEYTGVLRRCLLAFKEHRRRDLAVPLSRLLARALSAVGAATAPLLLVPVPPTRRALRHRGFDHVGLLGRELTRLLPDVRLARVLACRSRPDSADLGRAERAQVAQRSLRALATRVRALRAVTARRPSVRVILIDDIVTSGATLTAAETALQRSGVPTRGAVTVAATSRHFPRKTGSSPR</sequence>
<evidence type="ECO:0000313" key="2">
    <source>
        <dbReference type="EMBL" id="ADD41548.1"/>
    </source>
</evidence>
<accession>D3PYI1</accession>
<dbReference type="InterPro" id="IPR029057">
    <property type="entry name" value="PRTase-like"/>
</dbReference>
<dbReference type="STRING" id="446470.Snas_1852"/>
<keyword evidence="3" id="KW-1185">Reference proteome</keyword>
<dbReference type="GO" id="GO:0016757">
    <property type="term" value="F:glycosyltransferase activity"/>
    <property type="evidence" value="ECO:0007669"/>
    <property type="project" value="UniProtKB-KW"/>
</dbReference>